<dbReference type="SMART" id="SM00953">
    <property type="entry name" value="RES"/>
    <property type="match status" value="1"/>
</dbReference>
<feature type="domain" description="RES" evidence="1">
    <location>
        <begin position="24"/>
        <end position="171"/>
    </location>
</feature>
<gene>
    <name evidence="2" type="ORF">AWB65_06909</name>
</gene>
<dbReference type="EMBL" id="FCNW02000175">
    <property type="protein sequence ID" value="SAL70310.1"/>
    <property type="molecule type" value="Genomic_DNA"/>
</dbReference>
<keyword evidence="3" id="KW-1185">Reference proteome</keyword>
<accession>A0A158JPN9</accession>
<dbReference type="Proteomes" id="UP000054977">
    <property type="component" value="Unassembled WGS sequence"/>
</dbReference>
<dbReference type="AlphaFoldDB" id="A0A158JPN9"/>
<name>A0A158JPN9_9BURK</name>
<evidence type="ECO:0000313" key="3">
    <source>
        <dbReference type="Proteomes" id="UP000054977"/>
    </source>
</evidence>
<dbReference type="Pfam" id="PF08808">
    <property type="entry name" value="RES"/>
    <property type="match status" value="1"/>
</dbReference>
<dbReference type="STRING" id="326474.AWB65_06909"/>
<sequence>MPNRVIAAGELLQHISRIEYAATPLYFGTSSANRYDDPKGGYGVLYLGFDLQTVLMESVFHQHQWHRSRSQTITLSEIRGRIVRAVGVVERLNLADMTAPGVMAREFGLNLGQLASRRYIHTQRISRQIYEALDNSGFPAFDGLLYPSRNNFPATCIALFYRARAKVVVVDDLPLVQHVDWPAFVNQYRIGVAKV</sequence>
<comment type="caution">
    <text evidence="2">The sequence shown here is derived from an EMBL/GenBank/DDBJ whole genome shotgun (WGS) entry which is preliminary data.</text>
</comment>
<reference evidence="2" key="1">
    <citation type="submission" date="2016-01" db="EMBL/GenBank/DDBJ databases">
        <authorList>
            <person name="Peeters C."/>
        </authorList>
    </citation>
    <scope>NUCLEOTIDE SEQUENCE [LARGE SCALE GENOMIC DNA]</scope>
    <source>
        <strain evidence="2">LMG 22934</strain>
    </source>
</reference>
<protein>
    <submittedName>
        <fullName evidence="2">RES domain protein</fullName>
    </submittedName>
</protein>
<organism evidence="2 3">
    <name type="scientific">Caballeronia humi</name>
    <dbReference type="NCBI Taxonomy" id="326474"/>
    <lineage>
        <taxon>Bacteria</taxon>
        <taxon>Pseudomonadati</taxon>
        <taxon>Pseudomonadota</taxon>
        <taxon>Betaproteobacteria</taxon>
        <taxon>Burkholderiales</taxon>
        <taxon>Burkholderiaceae</taxon>
        <taxon>Caballeronia</taxon>
    </lineage>
</organism>
<evidence type="ECO:0000313" key="2">
    <source>
        <dbReference type="EMBL" id="SAL70310.1"/>
    </source>
</evidence>
<dbReference type="InterPro" id="IPR014914">
    <property type="entry name" value="RES_dom"/>
</dbReference>
<proteinExistence type="predicted"/>
<evidence type="ECO:0000259" key="1">
    <source>
        <dbReference type="SMART" id="SM00953"/>
    </source>
</evidence>